<dbReference type="PANTHER" id="PTHR33055:SF13">
    <property type="entry name" value="TRANSPOSASE"/>
    <property type="match status" value="1"/>
</dbReference>
<keyword evidence="5" id="KW-1185">Reference proteome</keyword>
<sequence>MITVGIDISSTKFDVAIFDGEKFKHYVFKQSYDGFNEFFDLIKGIDDEYMIAMESTGTYHVALKQFLNKKGIQVLVLHPYSLKNFMKSFSHSKTDKIDSKNIAKAVYILKDYVIKSSEPEDLVLELRNLLRARESIAKNLGSLKTQLKNDLKKYMPELLNHFSKMDSPVLLKLLSRYPTLNSIMKHRRKATNLLASFKNWNKEKALKVINDLKISIGIRHDSSAILIKSKIILIKDYKEQLELLEEEIQRIANELIGNFKDNDSNEKNNKHKNERDYDNHESNNNQNRKDKNITENEYYQAYRAIMSIPDSGELVTPYTIISEIGDISRFKTKRHLVSYIGFDPTISQSGKYRKNKRISKKGNSHLRRIFSLWAERIIKSIPQYKAKYESLIERGKPRKVALTAITRKLIELVYTLWKNKTTFNYEYLNLKTA</sequence>
<feature type="region of interest" description="Disordered" evidence="1">
    <location>
        <begin position="259"/>
        <end position="293"/>
    </location>
</feature>
<name>H2J3V0_MARPK</name>
<dbReference type="Pfam" id="PF01548">
    <property type="entry name" value="DEDD_Tnp_IS110"/>
    <property type="match status" value="1"/>
</dbReference>
<feature type="domain" description="Transposase IS110-like N-terminal" evidence="2">
    <location>
        <begin position="4"/>
        <end position="156"/>
    </location>
</feature>
<dbReference type="OrthoDB" id="40010at2"/>
<dbReference type="RefSeq" id="WP_014296913.1">
    <property type="nucleotide sequence ID" value="NC_016751.1"/>
</dbReference>
<dbReference type="eggNOG" id="COG3547">
    <property type="taxonomic scope" value="Bacteria"/>
</dbReference>
<protein>
    <submittedName>
        <fullName evidence="4">Transposase</fullName>
    </submittedName>
</protein>
<dbReference type="InterPro" id="IPR047650">
    <property type="entry name" value="Transpos_IS110"/>
</dbReference>
<dbReference type="EMBL" id="CP003257">
    <property type="protein sequence ID" value="AEX85842.1"/>
    <property type="molecule type" value="Genomic_DNA"/>
</dbReference>
<evidence type="ECO:0000313" key="5">
    <source>
        <dbReference type="Proteomes" id="UP000007161"/>
    </source>
</evidence>
<dbReference type="GO" id="GO:0004803">
    <property type="term" value="F:transposase activity"/>
    <property type="evidence" value="ECO:0007669"/>
    <property type="project" value="InterPro"/>
</dbReference>
<feature type="compositionally biased region" description="Basic and acidic residues" evidence="1">
    <location>
        <begin position="260"/>
        <end position="293"/>
    </location>
</feature>
<dbReference type="Proteomes" id="UP000007161">
    <property type="component" value="Chromosome"/>
</dbReference>
<dbReference type="PANTHER" id="PTHR33055">
    <property type="entry name" value="TRANSPOSASE FOR INSERTION SEQUENCE ELEMENT IS1111A"/>
    <property type="match status" value="1"/>
</dbReference>
<dbReference type="HOGENOM" id="CLU_036902_4_8_0"/>
<dbReference type="STRING" id="443254.Marpi_1447"/>
<dbReference type="GO" id="GO:0006313">
    <property type="term" value="P:DNA transposition"/>
    <property type="evidence" value="ECO:0007669"/>
    <property type="project" value="InterPro"/>
</dbReference>
<dbReference type="InterPro" id="IPR002525">
    <property type="entry name" value="Transp_IS110-like_N"/>
</dbReference>
<accession>H2J3V0</accession>
<evidence type="ECO:0000259" key="3">
    <source>
        <dbReference type="Pfam" id="PF02371"/>
    </source>
</evidence>
<dbReference type="KEGG" id="mpz:Marpi_1447"/>
<dbReference type="AlphaFoldDB" id="H2J3V0"/>
<dbReference type="NCBIfam" id="NF033542">
    <property type="entry name" value="transpos_IS110"/>
    <property type="match status" value="1"/>
</dbReference>
<dbReference type="GO" id="GO:0003677">
    <property type="term" value="F:DNA binding"/>
    <property type="evidence" value="ECO:0007669"/>
    <property type="project" value="InterPro"/>
</dbReference>
<evidence type="ECO:0000313" key="4">
    <source>
        <dbReference type="EMBL" id="AEX85842.1"/>
    </source>
</evidence>
<dbReference type="InterPro" id="IPR003346">
    <property type="entry name" value="Transposase_20"/>
</dbReference>
<proteinExistence type="predicted"/>
<feature type="domain" description="Transposase IS116/IS110/IS902 C-terminal" evidence="3">
    <location>
        <begin position="303"/>
        <end position="388"/>
    </location>
</feature>
<dbReference type="Pfam" id="PF02371">
    <property type="entry name" value="Transposase_20"/>
    <property type="match status" value="1"/>
</dbReference>
<gene>
    <name evidence="4" type="ordered locus">Marpi_1447</name>
</gene>
<evidence type="ECO:0000259" key="2">
    <source>
        <dbReference type="Pfam" id="PF01548"/>
    </source>
</evidence>
<evidence type="ECO:0000256" key="1">
    <source>
        <dbReference type="SAM" id="MobiDB-lite"/>
    </source>
</evidence>
<organism evidence="4 5">
    <name type="scientific">Marinitoga piezophila (strain DSM 14283 / JCM 11233 / KA3)</name>
    <dbReference type="NCBI Taxonomy" id="443254"/>
    <lineage>
        <taxon>Bacteria</taxon>
        <taxon>Thermotogati</taxon>
        <taxon>Thermotogota</taxon>
        <taxon>Thermotogae</taxon>
        <taxon>Petrotogales</taxon>
        <taxon>Petrotogaceae</taxon>
        <taxon>Marinitoga</taxon>
    </lineage>
</organism>
<reference evidence="4 5" key="1">
    <citation type="journal article" date="2012" name="J. Bacteriol.">
        <title>Complete Genome Sequence of the Thermophilic, Piezophilic, Heterotrophic Bacterium Marinitoga piezophila KA3.</title>
        <authorList>
            <person name="Lucas S."/>
            <person name="Han J."/>
            <person name="Lapidus A."/>
            <person name="Cheng J.F."/>
            <person name="Goodwin L.A."/>
            <person name="Pitluck S."/>
            <person name="Peters L."/>
            <person name="Mikhailova N."/>
            <person name="Teshima H."/>
            <person name="Detter J.C."/>
            <person name="Han C."/>
            <person name="Tapia R."/>
            <person name="Land M."/>
            <person name="Hauser L."/>
            <person name="Kyrpides N.C."/>
            <person name="Ivanova N."/>
            <person name="Pagani I."/>
            <person name="Vannier P."/>
            <person name="Oger P."/>
            <person name="Bartlett D.H."/>
            <person name="Noll K.M."/>
            <person name="Woyke T."/>
            <person name="Jebbar M."/>
        </authorList>
    </citation>
    <scope>NUCLEOTIDE SEQUENCE [LARGE SCALE GENOMIC DNA]</scope>
    <source>
        <strain evidence="5">DSM 14283 / JCM 11233 / KA3</strain>
    </source>
</reference>
<reference evidence="5" key="2">
    <citation type="submission" date="2012-01" db="EMBL/GenBank/DDBJ databases">
        <title>Complete sequence of chromosome of Marinitoga piezophila KA3.</title>
        <authorList>
            <person name="Lucas S."/>
            <person name="Han J."/>
            <person name="Lapidus A."/>
            <person name="Cheng J.-F."/>
            <person name="Goodwin L."/>
            <person name="Pitluck S."/>
            <person name="Peters L."/>
            <person name="Mikhailova N."/>
            <person name="Teshima H."/>
            <person name="Detter J.C."/>
            <person name="Han C."/>
            <person name="Tapia R."/>
            <person name="Land M."/>
            <person name="Hauser L."/>
            <person name="Kyrpides N."/>
            <person name="Ivanova N."/>
            <person name="Pagani I."/>
            <person name="Jebbar M."/>
            <person name="Vannier P."/>
            <person name="Oger P."/>
            <person name="Cario A."/>
            <person name="Bartlett D."/>
            <person name="Noll K.M."/>
            <person name="Woyke T."/>
        </authorList>
    </citation>
    <scope>NUCLEOTIDE SEQUENCE [LARGE SCALE GENOMIC DNA]</scope>
    <source>
        <strain evidence="5">DSM 14283 / JCM 11233 / KA3</strain>
    </source>
</reference>